<dbReference type="EMBL" id="CP034209">
    <property type="protein sequence ID" value="QBZ64378.1"/>
    <property type="molecule type" value="Genomic_DNA"/>
</dbReference>
<gene>
    <name evidence="5" type="ORF">PoMZ_06074</name>
</gene>
<keyword evidence="2" id="KW-0812">Transmembrane</keyword>
<dbReference type="AlphaFoldDB" id="A0A4V1C7S2"/>
<evidence type="ECO:0000313" key="6">
    <source>
        <dbReference type="Proteomes" id="UP000294847"/>
    </source>
</evidence>
<proteinExistence type="predicted"/>
<dbReference type="InterPro" id="IPR020846">
    <property type="entry name" value="MFS_dom"/>
</dbReference>
<dbReference type="GO" id="GO:0005886">
    <property type="term" value="C:plasma membrane"/>
    <property type="evidence" value="ECO:0007669"/>
    <property type="project" value="TreeGrafter"/>
</dbReference>
<accession>A0A4V1C7S2</accession>
<evidence type="ECO:0000256" key="1">
    <source>
        <dbReference type="ARBA" id="ARBA00004141"/>
    </source>
</evidence>
<evidence type="ECO:0000256" key="4">
    <source>
        <dbReference type="ARBA" id="ARBA00023136"/>
    </source>
</evidence>
<comment type="subcellular location">
    <subcellularLocation>
        <location evidence="1">Membrane</location>
        <topology evidence="1">Multi-pass membrane protein</topology>
    </subcellularLocation>
</comment>
<dbReference type="GO" id="GO:0022857">
    <property type="term" value="F:transmembrane transporter activity"/>
    <property type="evidence" value="ECO:0007669"/>
    <property type="project" value="InterPro"/>
</dbReference>
<dbReference type="Gene3D" id="1.20.1250.20">
    <property type="entry name" value="MFS general substrate transporter like domains"/>
    <property type="match status" value="1"/>
</dbReference>
<keyword evidence="4" id="KW-0472">Membrane</keyword>
<keyword evidence="3" id="KW-1133">Transmembrane helix</keyword>
<reference evidence="5 6" key="1">
    <citation type="journal article" date="2019" name="Mol. Biol. Evol.">
        <title>Blast fungal genomes show frequent chromosomal changes, gene gains and losses, and effector gene turnover.</title>
        <authorList>
            <person name="Gomez Luciano L.B."/>
            <person name="Jason Tsai I."/>
            <person name="Chuma I."/>
            <person name="Tosa Y."/>
            <person name="Chen Y.H."/>
            <person name="Li J.Y."/>
            <person name="Li M.Y."/>
            <person name="Jade Lu M.Y."/>
            <person name="Nakayashiki H."/>
            <person name="Li W.H."/>
        </authorList>
    </citation>
    <scope>NUCLEOTIDE SEQUENCE [LARGE SCALE GENOMIC DNA]</scope>
    <source>
        <strain evidence="5">MZ5-1-6</strain>
    </source>
</reference>
<evidence type="ECO:0000256" key="3">
    <source>
        <dbReference type="ARBA" id="ARBA00022989"/>
    </source>
</evidence>
<dbReference type="Gene3D" id="1.20.1720.10">
    <property type="entry name" value="Multidrug resistance protein D"/>
    <property type="match status" value="1"/>
</dbReference>
<evidence type="ECO:0000256" key="2">
    <source>
        <dbReference type="ARBA" id="ARBA00022692"/>
    </source>
</evidence>
<organism evidence="5 6">
    <name type="scientific">Pyricularia oryzae</name>
    <name type="common">Rice blast fungus</name>
    <name type="synonym">Magnaporthe oryzae</name>
    <dbReference type="NCBI Taxonomy" id="318829"/>
    <lineage>
        <taxon>Eukaryota</taxon>
        <taxon>Fungi</taxon>
        <taxon>Dikarya</taxon>
        <taxon>Ascomycota</taxon>
        <taxon>Pezizomycotina</taxon>
        <taxon>Sordariomycetes</taxon>
        <taxon>Sordariomycetidae</taxon>
        <taxon>Magnaporthales</taxon>
        <taxon>Pyriculariaceae</taxon>
        <taxon>Pyricularia</taxon>
    </lineage>
</organism>
<dbReference type="PANTHER" id="PTHR23502:SF151">
    <property type="entry name" value="MAJOR FACILITATOR SUPERFAMILY (MFS) PROFILE DOMAIN-CONTAINING PROTEIN"/>
    <property type="match status" value="1"/>
</dbReference>
<dbReference type="SUPFAM" id="SSF103473">
    <property type="entry name" value="MFS general substrate transporter"/>
    <property type="match status" value="1"/>
</dbReference>
<dbReference type="Pfam" id="PF07690">
    <property type="entry name" value="MFS_1"/>
    <property type="match status" value="1"/>
</dbReference>
<name>A0A4V1C7S2_PYROR</name>
<dbReference type="PROSITE" id="PS50850">
    <property type="entry name" value="MFS"/>
    <property type="match status" value="1"/>
</dbReference>
<dbReference type="InterPro" id="IPR036259">
    <property type="entry name" value="MFS_trans_sf"/>
</dbReference>
<dbReference type="Proteomes" id="UP000294847">
    <property type="component" value="Chromosome 6"/>
</dbReference>
<sequence>MAGPESINPRPVPEAMQASSESQDEDYSIFSNKMRLYLTYLLGLVMVLSTISATIYFPLIPMLSREFASSIQDINLTVTVYAVCQAVAPALFAPLADSHGRRPVLLFLVALYACASLGLALNKGNYATLAVLRALQSIGASPTITIAYGVVADVAVVAERGSMLGPALGTCNGISALGPVIGGAMALGTSGSKWVFLALLIYSVLCFLLVGISLPETARSVAGNGSKPVSGVWKPWKSYVASLRCCTGEKSGHDGSGNQDCSAPRTAQGRNLELGGKRRLLRGPLDAILIILHADSALVLWVIASSYTVYYIFQVAVPVVFSDIYGYNSLEIGLSMLPGLAGMTIGGMIAGKLVDRNFAVTARAHNAVIERNRLTSLDDFPIEAARYRHILPVIALQAALVAGYGWAVQYGAHAAAAMVLQFAACCCSTMLSHTASALLVDMFPEQSSTAYASGQMMRCGLSAAAAAIIDPASRMLGRGWFFTVVSLFIGTTGAGCVILSRAKGMQWRQRRTGYA</sequence>
<dbReference type="VEuPathDB" id="FungiDB:M_BR32_EuGene_00126291"/>
<dbReference type="InterPro" id="IPR011701">
    <property type="entry name" value="MFS"/>
</dbReference>
<evidence type="ECO:0000313" key="5">
    <source>
        <dbReference type="EMBL" id="QBZ64378.1"/>
    </source>
</evidence>
<dbReference type="PANTHER" id="PTHR23502">
    <property type="entry name" value="MAJOR FACILITATOR SUPERFAMILY"/>
    <property type="match status" value="1"/>
</dbReference>
<protein>
    <submittedName>
        <fullName evidence="5">Uncharacterized protein</fullName>
    </submittedName>
</protein>